<accession>A0ABU4LC55</accession>
<keyword evidence="2" id="KW-1185">Reference proteome</keyword>
<comment type="caution">
    <text evidence="1">The sequence shown here is derived from an EMBL/GenBank/DDBJ whole genome shotgun (WGS) entry which is preliminary data.</text>
</comment>
<gene>
    <name evidence="1" type="ORF">PV517_30035</name>
</gene>
<evidence type="ECO:0000313" key="2">
    <source>
        <dbReference type="Proteomes" id="UP001271723"/>
    </source>
</evidence>
<organism evidence="1 2">
    <name type="scientific">Streptomyces griseiscabiei</name>
    <dbReference type="NCBI Taxonomy" id="2993540"/>
    <lineage>
        <taxon>Bacteria</taxon>
        <taxon>Bacillati</taxon>
        <taxon>Actinomycetota</taxon>
        <taxon>Actinomycetes</taxon>
        <taxon>Kitasatosporales</taxon>
        <taxon>Streptomycetaceae</taxon>
        <taxon>Streptomyces</taxon>
    </lineage>
</organism>
<evidence type="ECO:0000313" key="1">
    <source>
        <dbReference type="EMBL" id="MDX2912900.1"/>
    </source>
</evidence>
<proteinExistence type="predicted"/>
<reference evidence="1 2" key="1">
    <citation type="journal article" date="2023" name="Microb. Genom.">
        <title>Mesoterricola silvestris gen. nov., sp. nov., Mesoterricola sediminis sp. nov., Geothrix oryzae sp. nov., Geothrix edaphica sp. nov., Geothrix rubra sp. nov., and Geothrix limicola sp. nov., six novel members of Acidobacteriota isolated from soils.</title>
        <authorList>
            <person name="Weisberg A.J."/>
            <person name="Pearce E."/>
            <person name="Kramer C.G."/>
            <person name="Chang J.H."/>
            <person name="Clarke C.R."/>
        </authorList>
    </citation>
    <scope>NUCLEOTIDE SEQUENCE [LARGE SCALE GENOMIC DNA]</scope>
    <source>
        <strain evidence="1 2">NRRL_B-2795</strain>
    </source>
</reference>
<sequence>MNPGGAVSYQIEFTERAAAQRDALPEDRRKLLERGLHKLAEDPFTPVSQAVSGEDIRVVSVAPGLTVGYMIHRAFLILVSVAILDRSLIDDE</sequence>
<protein>
    <submittedName>
        <fullName evidence="1">Uncharacterized protein</fullName>
    </submittedName>
</protein>
<name>A0ABU4LC55_9ACTN</name>
<dbReference type="EMBL" id="JARAVY010000013">
    <property type="protein sequence ID" value="MDX2912900.1"/>
    <property type="molecule type" value="Genomic_DNA"/>
</dbReference>
<dbReference type="Proteomes" id="UP001271723">
    <property type="component" value="Unassembled WGS sequence"/>
</dbReference>
<dbReference type="RefSeq" id="WP_086751149.1">
    <property type="nucleotide sequence ID" value="NZ_JAGJBZ010000002.1"/>
</dbReference>